<dbReference type="Pfam" id="PF00665">
    <property type="entry name" value="rve"/>
    <property type="match status" value="1"/>
</dbReference>
<dbReference type="InterPro" id="IPR043502">
    <property type="entry name" value="DNA/RNA_pol_sf"/>
</dbReference>
<organism evidence="3 4">
    <name type="scientific">Tribolium castaneum</name>
    <name type="common">Red flour beetle</name>
    <dbReference type="NCBI Taxonomy" id="7070"/>
    <lineage>
        <taxon>Eukaryota</taxon>
        <taxon>Metazoa</taxon>
        <taxon>Ecdysozoa</taxon>
        <taxon>Arthropoda</taxon>
        <taxon>Hexapoda</taxon>
        <taxon>Insecta</taxon>
        <taxon>Pterygota</taxon>
        <taxon>Neoptera</taxon>
        <taxon>Endopterygota</taxon>
        <taxon>Coleoptera</taxon>
        <taxon>Polyphaga</taxon>
        <taxon>Cucujiformia</taxon>
        <taxon>Tenebrionidae</taxon>
        <taxon>Tenebrionidae incertae sedis</taxon>
        <taxon>Tribolium</taxon>
    </lineage>
</organism>
<dbReference type="InParanoid" id="A0A139W8E1"/>
<dbReference type="OMA" id="KRCELFE"/>
<proteinExistence type="predicted"/>
<dbReference type="eggNOG" id="ENOG502QR56">
    <property type="taxonomic scope" value="Eukaryota"/>
</dbReference>
<dbReference type="GO" id="GO:0071897">
    <property type="term" value="P:DNA biosynthetic process"/>
    <property type="evidence" value="ECO:0007669"/>
    <property type="project" value="UniProtKB-ARBA"/>
</dbReference>
<reference evidence="3 4" key="2">
    <citation type="journal article" date="2010" name="Nucleic Acids Res.">
        <title>BeetleBase in 2010: revisions to provide comprehensive genomic information for Tribolium castaneum.</title>
        <authorList>
            <person name="Kim H.S."/>
            <person name="Murphy T."/>
            <person name="Xia J."/>
            <person name="Caragea D."/>
            <person name="Park Y."/>
            <person name="Beeman R.W."/>
            <person name="Lorenzen M.D."/>
            <person name="Butcher S."/>
            <person name="Manak J.R."/>
            <person name="Brown S.J."/>
        </authorList>
    </citation>
    <scope>NUCLEOTIDE SEQUENCE [LARGE SCALE GENOMIC DNA]</scope>
    <source>
        <strain evidence="3 4">Georgia GA2</strain>
    </source>
</reference>
<gene>
    <name evidence="3" type="primary">AUGUSTUS-3.0.2_33491</name>
    <name evidence="3" type="ORF">TcasGA2_TC033491</name>
</gene>
<dbReference type="InterPro" id="IPR012337">
    <property type="entry name" value="RNaseH-like_sf"/>
</dbReference>
<dbReference type="PANTHER" id="PTHR47331">
    <property type="entry name" value="PHD-TYPE DOMAIN-CONTAINING PROTEIN"/>
    <property type="match status" value="1"/>
</dbReference>
<evidence type="ECO:0000313" key="3">
    <source>
        <dbReference type="EMBL" id="KXZ75531.1"/>
    </source>
</evidence>
<dbReference type="Gene3D" id="3.30.420.10">
    <property type="entry name" value="Ribonuclease H-like superfamily/Ribonuclease H"/>
    <property type="match status" value="1"/>
</dbReference>
<dbReference type="STRING" id="7070.A0A139W8E1"/>
<dbReference type="GO" id="GO:0003676">
    <property type="term" value="F:nucleic acid binding"/>
    <property type="evidence" value="ECO:0007669"/>
    <property type="project" value="InterPro"/>
</dbReference>
<dbReference type="InterPro" id="IPR041588">
    <property type="entry name" value="Integrase_H2C2"/>
</dbReference>
<dbReference type="Proteomes" id="UP000007266">
    <property type="component" value="Unassembled WGS sequence"/>
</dbReference>
<protein>
    <recommendedName>
        <fullName evidence="2">Integrase catalytic domain-containing protein</fullName>
    </recommendedName>
</protein>
<dbReference type="InterPro" id="IPR005312">
    <property type="entry name" value="DUF1759"/>
</dbReference>
<sequence length="2598" mass="299543">MSDEQTKALRRSRGDVKRNLTRIIKFVYTHNKPGDEIAVQQRIHELEPLLDKFNDIQNQIETLIDFDNDDAVEKEDSEREEFESKYYETLAMATNFVKPPVAQQERFQARSPPISQWGSFQTVQDVNQDNITQIPTQHTDRVTIPQNLTSQFSNSVRLPKIDLPTFDGAYEKWLAFRDMFNSLIHSNLTLPKVQQFHYLRSSLKGEAANIVQSLEVCDESYDAAWSLLEDRYDNKRLIINNHLKGITNITPLLKESSSGLRSLLDNLSKNLRALKVLKQPVEYWDTIIVFLVVQNLDPTSRREWEKEVSSRDYPSTSELEKFLRKRCELFETIEMSKQSSNLNRTSSVPISHNPKPSSRSLATTTKENVCHLCSEFHRVYNCPQFRKMSVSERTNEVQRLKLCLNCFGSNHMATNCRGSGCRICNQRHSTLLHTNLKQTNATEQPVTTSSTDTVSTKSATTVNTHIFFANQVLLSTALVFVQGKNQNHYLCRVLLDSGSQSNFITESMCKKLGIKRDPVDISISGLNEVKSTVTSKAKLTIQSCVSGFSALIECLIVTKITNSLPEVSFSTSQLNIPKNVILADPEFNISSPIDMLIGAELFYELLSIGQIRIPEGPMLQKTVLGWVLSGKSDTVKQRRQTKSFLIYSDAERDINKFWEIEEIKGRKPWSQEETLCEKHFVENTERDKKSGKFIVKLPFNEKITSLFDTGKVAEKRFISLEKRLEKDLKLREKYQKFMREYEDLEHMQEIKTMTDETNNNGYYLPHHPVVNDKQDKIRVVFDGSAQTDCGLSLNDCQMVGPTIQNELLSIILRFRKYPYVLTADIEKMYRMVLMHPDFHRYQRIYWRNQSDEEMKTYELTTVTYGTSAAAFLAIRCQYQVALDLKSDDPELSKNKPEDRRNGPLSVEELEDSLRYLLKTAQSQFFHQEISTLSKGFSIPSNSSLKSLQPFLDSHGILRVGGNANLVFEDLCSVLCQIESILNSRPLSPLSNDPNDMTPLTPGHFLIGRPLTTIPSDNHLDTPMKRLNRFEYQEKICQDFWQRWHQEYLSYLQQRKKWTQSTRQIRPGDLVVIRDQNLPPMRWKMGRVEEVYPSPSDGVNQIETLIDFDNDDAVEREDSEREEFESKYYETLAMATNFVKPPVAQQERFQARSPPISQWGSFQTVQDVNQDNITQIPIQHTDRVTIPQNLTSQFSNSVRLPKIDLPTFDGAYEKWLAFRDMFNSLIHSNLTLPKVQKFHYLRSSLKGEAANIVQSLEVCDESYDAAWSLLEDRYDNKRLIINNHLKGITNITPLLKESSSGLRSLLDNLSKNLRALKVLKQPVEYWDTIIVFLVVQKLDPTTRREWEKEVSSRDYPSTSELEKFLRKRCELFETIEMRLNEVKSTVTSKAKLTIQSYVSGFSALIECLIVSKITNSLPEVSFSTSQLNIPKNVILADPEFNISSPIDMLIGAELFYELLSIGQIRIPEGPMLQKTVLGWVLSGKSDTVKQRRQTKSFLIYSDAERDINKFWEIEEIKGRKPWSQEETLCEKHFVENTERDKKSGKFIVKLPFNEKITSLFDTGKVAEKRFVSLEKRLEKDLKLREKYQKFMREYEDLEHMQEIKTMTDETNNNGYYFLHHPVVNDKQDKIRVVFDGSAQTDCGLSLNDCQMVGPTIQNELLSIILRFRKYPYVLTADIEKMYRMVLMHPDFHRYQRIYWRNQSDEEMKTYELTTVTYGTSAAAFLAIRCLYQVALDLKSDDPELSKVIENDFCVDDLMTGAQSMEAAMELKDRLCKALNQVGFNLTKWRTNFDHVPEETETIMLGDNESKKLGTLWNSRQDTINYEIVFGEPPRSTTKRVIISEVSKIFDPLDLLGPVVIKAKILMQKLWSLKLDWDESVPIEIYKEWIKIRQDLTALNSISISRCVIVIARSSIELHGFSDASERAYGAVMYIRTRDPSQDNWSTKLLCAKSKVAPLHNLSLPRLELCGALILARLFDKVISSMDVNFEGHYLWCDSTIVLNWLNSPPSRWKTFIANRVSEIQNLTQNAKWQLVPSNDNPADLLSRGIYPSELGSCEMWFSASPWLQLDEEHWPDQPNIYLSNVPEQKTNTISLTNTDTSDDLFDKWSSISKTKRILSWVKRFIHNSKNKPEDRRNGPLSVEELEDSLRYLLKTAQSQFFYQEISTLSKGLSIPSNSSLKSLQPFLDSHGILRVGGRLVNAEIDYNQKHPIILPGRHQLTKMIFEDEHKQQMHCGAQALLNTLRQRYWPLRGRCLARQTVHKCVRCFRAKPPDSNYLMGSLPACRVTPAPPFFRTGVDYAGPIMIRNKRGRGSSLVKAYICVFVCLTTRAIHLEAVSDLTTQCFLQTLRRFVARRGKPRVIYSDNGSNFVGASSELQRLYNFIRSKSNFDVIQTSLANDSISWIFIPANSPNWGGLWEAGVKSVKFHLKRVLGNANLVFEDLCSVLCQIESILNSCPLSPLSNDPNDMTPLTPGHFLIGRPLTTIPSDNHLDTPMKRLNRFEYQEKICQDFWQRWHQEYLSYLQQRKKWTQSTRQIRPDDLVVIRDQNLPPMRWKMGRVEEVYPSPNDGVVRVASVRCAGKIMKRACNRLCVLPLDDE</sequence>
<dbReference type="Pfam" id="PF17921">
    <property type="entry name" value="Integrase_H2C2"/>
    <property type="match status" value="1"/>
</dbReference>
<dbReference type="InterPro" id="IPR021109">
    <property type="entry name" value="Peptidase_aspartic_dom_sf"/>
</dbReference>
<dbReference type="SUPFAM" id="SSF53098">
    <property type="entry name" value="Ribonuclease H-like"/>
    <property type="match status" value="1"/>
</dbReference>
<dbReference type="InterPro" id="IPR036397">
    <property type="entry name" value="RNaseH_sf"/>
</dbReference>
<reference evidence="3 4" key="1">
    <citation type="journal article" date="2008" name="Nature">
        <title>The genome of the model beetle and pest Tribolium castaneum.</title>
        <authorList>
            <consortium name="Tribolium Genome Sequencing Consortium"/>
            <person name="Richards S."/>
            <person name="Gibbs R.A."/>
            <person name="Weinstock G.M."/>
            <person name="Brown S.J."/>
            <person name="Denell R."/>
            <person name="Beeman R.W."/>
            <person name="Gibbs R."/>
            <person name="Beeman R.W."/>
            <person name="Brown S.J."/>
            <person name="Bucher G."/>
            <person name="Friedrich M."/>
            <person name="Grimmelikhuijzen C.J."/>
            <person name="Klingler M."/>
            <person name="Lorenzen M."/>
            <person name="Richards S."/>
            <person name="Roth S."/>
            <person name="Schroder R."/>
            <person name="Tautz D."/>
            <person name="Zdobnov E.M."/>
            <person name="Muzny D."/>
            <person name="Gibbs R.A."/>
            <person name="Weinstock G.M."/>
            <person name="Attaway T."/>
            <person name="Bell S."/>
            <person name="Buhay C.J."/>
            <person name="Chandrabose M.N."/>
            <person name="Chavez D."/>
            <person name="Clerk-Blankenburg K.P."/>
            <person name="Cree A."/>
            <person name="Dao M."/>
            <person name="Davis C."/>
            <person name="Chacko J."/>
            <person name="Dinh H."/>
            <person name="Dugan-Rocha S."/>
            <person name="Fowler G."/>
            <person name="Garner T.T."/>
            <person name="Garnes J."/>
            <person name="Gnirke A."/>
            <person name="Hawes A."/>
            <person name="Hernandez J."/>
            <person name="Hines S."/>
            <person name="Holder M."/>
            <person name="Hume J."/>
            <person name="Jhangiani S.N."/>
            <person name="Joshi V."/>
            <person name="Khan Z.M."/>
            <person name="Jackson L."/>
            <person name="Kovar C."/>
            <person name="Kowis A."/>
            <person name="Lee S."/>
            <person name="Lewis L.R."/>
            <person name="Margolis J."/>
            <person name="Morgan M."/>
            <person name="Nazareth L.V."/>
            <person name="Nguyen N."/>
            <person name="Okwuonu G."/>
            <person name="Parker D."/>
            <person name="Richards S."/>
            <person name="Ruiz S.J."/>
            <person name="Santibanez J."/>
            <person name="Savard J."/>
            <person name="Scherer S.E."/>
            <person name="Schneider B."/>
            <person name="Sodergren E."/>
            <person name="Tautz D."/>
            <person name="Vattahil S."/>
            <person name="Villasana D."/>
            <person name="White C.S."/>
            <person name="Wright R."/>
            <person name="Park Y."/>
            <person name="Beeman R.W."/>
            <person name="Lord J."/>
            <person name="Oppert B."/>
            <person name="Lorenzen M."/>
            <person name="Brown S."/>
            <person name="Wang L."/>
            <person name="Savard J."/>
            <person name="Tautz D."/>
            <person name="Richards S."/>
            <person name="Weinstock G."/>
            <person name="Gibbs R.A."/>
            <person name="Liu Y."/>
            <person name="Worley K."/>
            <person name="Weinstock G."/>
            <person name="Elsik C.G."/>
            <person name="Reese J.T."/>
            <person name="Elhaik E."/>
            <person name="Landan G."/>
            <person name="Graur D."/>
            <person name="Arensburger P."/>
            <person name="Atkinson P."/>
            <person name="Beeman R.W."/>
            <person name="Beidler J."/>
            <person name="Brown S.J."/>
            <person name="Demuth J.P."/>
            <person name="Drury D.W."/>
            <person name="Du Y.Z."/>
            <person name="Fujiwara H."/>
            <person name="Lorenzen M."/>
            <person name="Maselli V."/>
            <person name="Osanai M."/>
            <person name="Park Y."/>
            <person name="Robertson H.M."/>
            <person name="Tu Z."/>
            <person name="Wang J.J."/>
            <person name="Wang S."/>
            <person name="Richards S."/>
            <person name="Song H."/>
            <person name="Zhang L."/>
            <person name="Sodergren E."/>
            <person name="Werner D."/>
            <person name="Stanke M."/>
            <person name="Morgenstern B."/>
            <person name="Solovyev V."/>
            <person name="Kosarev P."/>
            <person name="Brown G."/>
            <person name="Chen H.C."/>
            <person name="Ermolaeva O."/>
            <person name="Hlavina W."/>
            <person name="Kapustin Y."/>
            <person name="Kiryutin B."/>
            <person name="Kitts P."/>
            <person name="Maglott D."/>
            <person name="Pruitt K."/>
            <person name="Sapojnikov V."/>
            <person name="Souvorov A."/>
            <person name="Mackey A.J."/>
            <person name="Waterhouse R.M."/>
            <person name="Wyder S."/>
            <person name="Zdobnov E.M."/>
            <person name="Zdobnov E.M."/>
            <person name="Wyder S."/>
            <person name="Kriventseva E.V."/>
            <person name="Kadowaki T."/>
            <person name="Bork P."/>
            <person name="Aranda M."/>
            <person name="Bao R."/>
            <person name="Beermann A."/>
            <person name="Berns N."/>
            <person name="Bolognesi R."/>
            <person name="Bonneton F."/>
            <person name="Bopp D."/>
            <person name="Brown S.J."/>
            <person name="Bucher G."/>
            <person name="Butts T."/>
            <person name="Chaumot A."/>
            <person name="Denell R.E."/>
            <person name="Ferrier D.E."/>
            <person name="Friedrich M."/>
            <person name="Gordon C.M."/>
            <person name="Jindra M."/>
            <person name="Klingler M."/>
            <person name="Lan Q."/>
            <person name="Lattorff H.M."/>
            <person name="Laudet V."/>
            <person name="von Levetsow C."/>
            <person name="Liu Z."/>
            <person name="Lutz R."/>
            <person name="Lynch J.A."/>
            <person name="da Fonseca R.N."/>
            <person name="Posnien N."/>
            <person name="Reuter R."/>
            <person name="Roth S."/>
            <person name="Savard J."/>
            <person name="Schinko J.B."/>
            <person name="Schmitt C."/>
            <person name="Schoppmeier M."/>
            <person name="Schroder R."/>
            <person name="Shippy T.D."/>
            <person name="Simonnet F."/>
            <person name="Marques-Souza H."/>
            <person name="Tautz D."/>
            <person name="Tomoyasu Y."/>
            <person name="Trauner J."/>
            <person name="Van der Zee M."/>
            <person name="Vervoort M."/>
            <person name="Wittkopp N."/>
            <person name="Wimmer E.A."/>
            <person name="Yang X."/>
            <person name="Jones A.K."/>
            <person name="Sattelle D.B."/>
            <person name="Ebert P.R."/>
            <person name="Nelson D."/>
            <person name="Scott J.G."/>
            <person name="Beeman R.W."/>
            <person name="Muthukrishnan S."/>
            <person name="Kramer K.J."/>
            <person name="Arakane Y."/>
            <person name="Beeman R.W."/>
            <person name="Zhu Q."/>
            <person name="Hogenkamp D."/>
            <person name="Dixit R."/>
            <person name="Oppert B."/>
            <person name="Jiang H."/>
            <person name="Zou Z."/>
            <person name="Marshall J."/>
            <person name="Elpidina E."/>
            <person name="Vinokurov K."/>
            <person name="Oppert C."/>
            <person name="Zou Z."/>
            <person name="Evans J."/>
            <person name="Lu Z."/>
            <person name="Zhao P."/>
            <person name="Sumathipala N."/>
            <person name="Altincicek B."/>
            <person name="Vilcinskas A."/>
            <person name="Williams M."/>
            <person name="Hultmark D."/>
            <person name="Hetru C."/>
            <person name="Jiang H."/>
            <person name="Grimmelikhuijzen C.J."/>
            <person name="Hauser F."/>
            <person name="Cazzamali G."/>
            <person name="Williamson M."/>
            <person name="Park Y."/>
            <person name="Li B."/>
            <person name="Tanaka Y."/>
            <person name="Predel R."/>
            <person name="Neupert S."/>
            <person name="Schachtner J."/>
            <person name="Verleyen P."/>
            <person name="Raible F."/>
            <person name="Bork P."/>
            <person name="Friedrich M."/>
            <person name="Walden K.K."/>
            <person name="Robertson H.M."/>
            <person name="Angeli S."/>
            <person name="Foret S."/>
            <person name="Bucher G."/>
            <person name="Schuetz S."/>
            <person name="Maleszka R."/>
            <person name="Wimmer E.A."/>
            <person name="Beeman R.W."/>
            <person name="Lorenzen M."/>
            <person name="Tomoyasu Y."/>
            <person name="Miller S.C."/>
            <person name="Grossmann D."/>
            <person name="Bucher G."/>
        </authorList>
    </citation>
    <scope>NUCLEOTIDE SEQUENCE [LARGE SCALE GENOMIC DNA]</scope>
    <source>
        <strain evidence="3 4">Georgia GA2</strain>
    </source>
</reference>
<dbReference type="SUPFAM" id="SSF56672">
    <property type="entry name" value="DNA/RNA polymerases"/>
    <property type="match status" value="2"/>
</dbReference>
<dbReference type="GO" id="GO:0042575">
    <property type="term" value="C:DNA polymerase complex"/>
    <property type="evidence" value="ECO:0007669"/>
    <property type="project" value="UniProtKB-ARBA"/>
</dbReference>
<dbReference type="PROSITE" id="PS50994">
    <property type="entry name" value="INTEGRASE"/>
    <property type="match status" value="1"/>
</dbReference>
<dbReference type="Pfam" id="PF03564">
    <property type="entry name" value="DUF1759"/>
    <property type="match status" value="2"/>
</dbReference>
<keyword evidence="4" id="KW-1185">Reference proteome</keyword>
<dbReference type="CDD" id="cd00303">
    <property type="entry name" value="retropepsin_like"/>
    <property type="match status" value="1"/>
</dbReference>
<dbReference type="Pfam" id="PF18701">
    <property type="entry name" value="DUF5641"/>
    <property type="match status" value="2"/>
</dbReference>
<feature type="region of interest" description="Disordered" evidence="1">
    <location>
        <begin position="340"/>
        <end position="361"/>
    </location>
</feature>
<dbReference type="GO" id="GO:0015074">
    <property type="term" value="P:DNA integration"/>
    <property type="evidence" value="ECO:0007669"/>
    <property type="project" value="InterPro"/>
</dbReference>
<feature type="domain" description="Integrase catalytic" evidence="2">
    <location>
        <begin position="2286"/>
        <end position="2481"/>
    </location>
</feature>
<dbReference type="EMBL" id="KQ973442">
    <property type="protein sequence ID" value="KXZ75531.1"/>
    <property type="molecule type" value="Genomic_DNA"/>
</dbReference>
<dbReference type="InterPro" id="IPR040676">
    <property type="entry name" value="DUF5641"/>
</dbReference>
<dbReference type="Gene3D" id="2.40.70.10">
    <property type="entry name" value="Acid Proteases"/>
    <property type="match status" value="1"/>
</dbReference>
<evidence type="ECO:0000259" key="2">
    <source>
        <dbReference type="PROSITE" id="PS50994"/>
    </source>
</evidence>
<evidence type="ECO:0000313" key="4">
    <source>
        <dbReference type="Proteomes" id="UP000007266"/>
    </source>
</evidence>
<dbReference type="Pfam" id="PF05380">
    <property type="entry name" value="Peptidase_A17"/>
    <property type="match status" value="1"/>
</dbReference>
<evidence type="ECO:0000256" key="1">
    <source>
        <dbReference type="SAM" id="MobiDB-lite"/>
    </source>
</evidence>
<name>A0A139W8E1_TRICA</name>
<dbReference type="PANTHER" id="PTHR47331:SF1">
    <property type="entry name" value="GAG-LIKE PROTEIN"/>
    <property type="match status" value="1"/>
</dbReference>
<dbReference type="InterPro" id="IPR008042">
    <property type="entry name" value="Retrotrans_Pao"/>
</dbReference>
<accession>A0A139W8E1</accession>
<dbReference type="InterPro" id="IPR001584">
    <property type="entry name" value="Integrase_cat-core"/>
</dbReference>